<keyword evidence="3" id="KW-0731">Sigma factor</keyword>
<accession>A0ABV6ZVY3</accession>
<dbReference type="NCBIfam" id="TIGR02937">
    <property type="entry name" value="sigma70-ECF"/>
    <property type="match status" value="1"/>
</dbReference>
<evidence type="ECO:0000256" key="4">
    <source>
        <dbReference type="ARBA" id="ARBA00023125"/>
    </source>
</evidence>
<feature type="domain" description="RNA polymerase sigma factor 70 region 4 type 2" evidence="7">
    <location>
        <begin position="120"/>
        <end position="170"/>
    </location>
</feature>
<dbReference type="InterPro" id="IPR013249">
    <property type="entry name" value="RNA_pol_sigma70_r4_t2"/>
</dbReference>
<gene>
    <name evidence="8" type="ORF">ACFOOR_05510</name>
</gene>
<evidence type="ECO:0000256" key="1">
    <source>
        <dbReference type="ARBA" id="ARBA00010641"/>
    </source>
</evidence>
<comment type="similarity">
    <text evidence="1">Belongs to the sigma-70 factor family. ECF subfamily.</text>
</comment>
<proteinExistence type="inferred from homology"/>
<keyword evidence="9" id="KW-1185">Reference proteome</keyword>
<dbReference type="Proteomes" id="UP001595379">
    <property type="component" value="Unassembled WGS sequence"/>
</dbReference>
<dbReference type="PANTHER" id="PTHR43133">
    <property type="entry name" value="RNA POLYMERASE ECF-TYPE SIGMA FACTO"/>
    <property type="match status" value="1"/>
</dbReference>
<sequence>MSRTDVTLAALMLLAQSGDRQAYRAVLETARVRLVGYFRRRLSADPGSAEDLVQDTLMAVHEKRATFDPSLSFGAWLHGIARYKLIDHYRRHKRRETIPLGEDDFAADTDDAAATLARIDVEAMLARLPAKQAAAIRLIHLEGHTAREAADRLGANESAVKVSAHRGLKAAAANAGASEGERS</sequence>
<dbReference type="RefSeq" id="WP_343165324.1">
    <property type="nucleotide sequence ID" value="NZ_JBHRSV010000005.1"/>
</dbReference>
<evidence type="ECO:0000256" key="5">
    <source>
        <dbReference type="ARBA" id="ARBA00023163"/>
    </source>
</evidence>
<dbReference type="PANTHER" id="PTHR43133:SF58">
    <property type="entry name" value="ECF RNA POLYMERASE SIGMA FACTOR SIGD"/>
    <property type="match status" value="1"/>
</dbReference>
<feature type="domain" description="RNA polymerase sigma-70 region 2" evidence="6">
    <location>
        <begin position="33"/>
        <end position="95"/>
    </location>
</feature>
<keyword evidence="5" id="KW-0804">Transcription</keyword>
<dbReference type="Gene3D" id="1.10.10.10">
    <property type="entry name" value="Winged helix-like DNA-binding domain superfamily/Winged helix DNA-binding domain"/>
    <property type="match status" value="1"/>
</dbReference>
<keyword evidence="2" id="KW-0805">Transcription regulation</keyword>
<dbReference type="InterPro" id="IPR039425">
    <property type="entry name" value="RNA_pol_sigma-70-like"/>
</dbReference>
<evidence type="ECO:0000256" key="3">
    <source>
        <dbReference type="ARBA" id="ARBA00023082"/>
    </source>
</evidence>
<keyword evidence="4" id="KW-0238">DNA-binding</keyword>
<dbReference type="Pfam" id="PF08281">
    <property type="entry name" value="Sigma70_r4_2"/>
    <property type="match status" value="1"/>
</dbReference>
<reference evidence="9" key="1">
    <citation type="journal article" date="2019" name="Int. J. Syst. Evol. Microbiol.">
        <title>The Global Catalogue of Microorganisms (GCM) 10K type strain sequencing project: providing services to taxonomists for standard genome sequencing and annotation.</title>
        <authorList>
            <consortium name="The Broad Institute Genomics Platform"/>
            <consortium name="The Broad Institute Genome Sequencing Center for Infectious Disease"/>
            <person name="Wu L."/>
            <person name="Ma J."/>
        </authorList>
    </citation>
    <scope>NUCLEOTIDE SEQUENCE [LARGE SCALE GENOMIC DNA]</scope>
    <source>
        <strain evidence="9">KCTC 52487</strain>
    </source>
</reference>
<dbReference type="EMBL" id="JBHRSV010000005">
    <property type="protein sequence ID" value="MFC2925556.1"/>
    <property type="molecule type" value="Genomic_DNA"/>
</dbReference>
<dbReference type="InterPro" id="IPR013325">
    <property type="entry name" value="RNA_pol_sigma_r2"/>
</dbReference>
<name>A0ABV6ZVY3_9PROT</name>
<dbReference type="SUPFAM" id="SSF88659">
    <property type="entry name" value="Sigma3 and sigma4 domains of RNA polymerase sigma factors"/>
    <property type="match status" value="1"/>
</dbReference>
<organism evidence="8 9">
    <name type="scientific">Hyphobacterium vulgare</name>
    <dbReference type="NCBI Taxonomy" id="1736751"/>
    <lineage>
        <taxon>Bacteria</taxon>
        <taxon>Pseudomonadati</taxon>
        <taxon>Pseudomonadota</taxon>
        <taxon>Alphaproteobacteria</taxon>
        <taxon>Maricaulales</taxon>
        <taxon>Maricaulaceae</taxon>
        <taxon>Hyphobacterium</taxon>
    </lineage>
</organism>
<evidence type="ECO:0000313" key="8">
    <source>
        <dbReference type="EMBL" id="MFC2925556.1"/>
    </source>
</evidence>
<dbReference type="InterPro" id="IPR013324">
    <property type="entry name" value="RNA_pol_sigma_r3/r4-like"/>
</dbReference>
<evidence type="ECO:0000259" key="6">
    <source>
        <dbReference type="Pfam" id="PF04542"/>
    </source>
</evidence>
<dbReference type="Pfam" id="PF04542">
    <property type="entry name" value="Sigma70_r2"/>
    <property type="match status" value="1"/>
</dbReference>
<comment type="caution">
    <text evidence="8">The sequence shown here is derived from an EMBL/GenBank/DDBJ whole genome shotgun (WGS) entry which is preliminary data.</text>
</comment>
<dbReference type="InterPro" id="IPR014284">
    <property type="entry name" value="RNA_pol_sigma-70_dom"/>
</dbReference>
<evidence type="ECO:0000259" key="7">
    <source>
        <dbReference type="Pfam" id="PF08281"/>
    </source>
</evidence>
<protein>
    <submittedName>
        <fullName evidence="8">Sigma-70 family RNA polymerase sigma factor</fullName>
    </submittedName>
</protein>
<evidence type="ECO:0000256" key="2">
    <source>
        <dbReference type="ARBA" id="ARBA00023015"/>
    </source>
</evidence>
<dbReference type="InterPro" id="IPR036388">
    <property type="entry name" value="WH-like_DNA-bd_sf"/>
</dbReference>
<dbReference type="InterPro" id="IPR007627">
    <property type="entry name" value="RNA_pol_sigma70_r2"/>
</dbReference>
<evidence type="ECO:0000313" key="9">
    <source>
        <dbReference type="Proteomes" id="UP001595379"/>
    </source>
</evidence>
<dbReference type="SUPFAM" id="SSF88946">
    <property type="entry name" value="Sigma2 domain of RNA polymerase sigma factors"/>
    <property type="match status" value="1"/>
</dbReference>
<dbReference type="Gene3D" id="1.10.1740.10">
    <property type="match status" value="1"/>
</dbReference>